<dbReference type="PANTHER" id="PTHR24372:SF77">
    <property type="entry name" value="G-PROTEIN COUPLED RECEPTORS FAMILY 1 PROFILE DOMAIN-CONTAINING PROTEIN"/>
    <property type="match status" value="1"/>
</dbReference>
<dbReference type="Pfam" id="PF00354">
    <property type="entry name" value="Pentaxin"/>
    <property type="match status" value="1"/>
</dbReference>
<evidence type="ECO:0000256" key="13">
    <source>
        <dbReference type="SAM" id="Phobius"/>
    </source>
</evidence>
<dbReference type="InterPro" id="IPR035914">
    <property type="entry name" value="Sperma_CUB_dom_sf"/>
</dbReference>
<dbReference type="InterPro" id="IPR000719">
    <property type="entry name" value="Prot_kinase_dom"/>
</dbReference>
<dbReference type="OrthoDB" id="5978051at2759"/>
<dbReference type="SUPFAM" id="SSF49785">
    <property type="entry name" value="Galactose-binding domain-like"/>
    <property type="match status" value="1"/>
</dbReference>
<feature type="transmembrane region" description="Helical" evidence="13">
    <location>
        <begin position="2691"/>
        <end position="2709"/>
    </location>
</feature>
<proteinExistence type="predicted"/>
<dbReference type="SUPFAM" id="SSF56436">
    <property type="entry name" value="C-type lectin-like"/>
    <property type="match status" value="2"/>
</dbReference>
<dbReference type="Proteomes" id="UP000275408">
    <property type="component" value="Unassembled WGS sequence"/>
</dbReference>
<dbReference type="SMART" id="SM00034">
    <property type="entry name" value="CLECT"/>
    <property type="match status" value="2"/>
</dbReference>
<dbReference type="SUPFAM" id="SSF57424">
    <property type="entry name" value="LDL receptor-like module"/>
    <property type="match status" value="1"/>
</dbReference>
<dbReference type="InterPro" id="IPR017452">
    <property type="entry name" value="GPCR_Rhodpsn_7TM"/>
</dbReference>
<dbReference type="Gene3D" id="2.60.120.290">
    <property type="entry name" value="Spermadhesin, CUB domain"/>
    <property type="match status" value="1"/>
</dbReference>
<dbReference type="InterPro" id="IPR016187">
    <property type="entry name" value="CTDL_fold"/>
</dbReference>
<reference evidence="21 22" key="1">
    <citation type="journal article" date="2018" name="Sci. Rep.">
        <title>Comparative analysis of the Pocillopora damicornis genome highlights role of immune system in coral evolution.</title>
        <authorList>
            <person name="Cunning R."/>
            <person name="Bay R.A."/>
            <person name="Gillette P."/>
            <person name="Baker A.C."/>
            <person name="Traylor-Knowles N."/>
        </authorList>
    </citation>
    <scope>NUCLEOTIDE SEQUENCE [LARGE SCALE GENOMIC DNA]</scope>
    <source>
        <strain evidence="21">RSMAS</strain>
        <tissue evidence="21">Whole animal</tissue>
    </source>
</reference>
<dbReference type="GO" id="GO:0004672">
    <property type="term" value="F:protein kinase activity"/>
    <property type="evidence" value="ECO:0007669"/>
    <property type="project" value="InterPro"/>
</dbReference>
<dbReference type="Pfam" id="PF00431">
    <property type="entry name" value="CUB"/>
    <property type="match status" value="1"/>
</dbReference>
<keyword evidence="6 13" id="KW-1133">Transmembrane helix</keyword>
<protein>
    <submittedName>
        <fullName evidence="21">Uncharacterized protein</fullName>
    </submittedName>
</protein>
<dbReference type="SUPFAM" id="SSF49899">
    <property type="entry name" value="Concanavalin A-like lectins/glucanases"/>
    <property type="match status" value="6"/>
</dbReference>
<evidence type="ECO:0000256" key="10">
    <source>
        <dbReference type="ARBA" id="ARBA00023170"/>
    </source>
</evidence>
<dbReference type="Gene3D" id="2.60.120.260">
    <property type="entry name" value="Galactose-binding domain-like"/>
    <property type="match status" value="1"/>
</dbReference>
<name>A0A3M6TFS5_POCDA</name>
<feature type="transmembrane region" description="Helical" evidence="13">
    <location>
        <begin position="2286"/>
        <end position="2308"/>
    </location>
</feature>
<feature type="transmembrane region" description="Helical" evidence="13">
    <location>
        <begin position="2729"/>
        <end position="2747"/>
    </location>
</feature>
<dbReference type="CDD" id="cd00112">
    <property type="entry name" value="LDLa"/>
    <property type="match status" value="1"/>
</dbReference>
<evidence type="ECO:0000259" key="19">
    <source>
        <dbReference type="PROSITE" id="PS51820"/>
    </source>
</evidence>
<evidence type="ECO:0000259" key="14">
    <source>
        <dbReference type="PROSITE" id="PS01180"/>
    </source>
</evidence>
<dbReference type="SUPFAM" id="SSF49854">
    <property type="entry name" value="Spermadhesin, CUB domain"/>
    <property type="match status" value="1"/>
</dbReference>
<dbReference type="Gene3D" id="3.80.10.10">
    <property type="entry name" value="Ribonuclease Inhibitor"/>
    <property type="match status" value="2"/>
</dbReference>
<dbReference type="CDD" id="cd00037">
    <property type="entry name" value="CLECT"/>
    <property type="match status" value="1"/>
</dbReference>
<comment type="caution">
    <text evidence="12">Lacks conserved residue(s) required for the propagation of feature annotation.</text>
</comment>
<dbReference type="Gene3D" id="4.10.400.10">
    <property type="entry name" value="Low-density Lipoprotein Receptor"/>
    <property type="match status" value="1"/>
</dbReference>
<dbReference type="PROSITE" id="PS01180">
    <property type="entry name" value="CUB"/>
    <property type="match status" value="1"/>
</dbReference>
<dbReference type="SUPFAM" id="SSF81321">
    <property type="entry name" value="Family A G protein-coupled receptor-like"/>
    <property type="match status" value="1"/>
</dbReference>
<comment type="caution">
    <text evidence="21">The sequence shown here is derived from an EMBL/GenBank/DDBJ whole genome shotgun (WGS) entry which is preliminary data.</text>
</comment>
<accession>A0A3M6TFS5</accession>
<dbReference type="PROSITE" id="PS51820">
    <property type="entry name" value="PA14"/>
    <property type="match status" value="1"/>
</dbReference>
<dbReference type="InterPro" id="IPR000276">
    <property type="entry name" value="GPCR_Rhodpsn"/>
</dbReference>
<dbReference type="InterPro" id="IPR037524">
    <property type="entry name" value="PA14/GLEYA"/>
</dbReference>
<keyword evidence="9 12" id="KW-1015">Disulfide bond</keyword>
<dbReference type="PROSITE" id="PS51450">
    <property type="entry name" value="LRR"/>
    <property type="match status" value="1"/>
</dbReference>
<dbReference type="PROSITE" id="PS50041">
    <property type="entry name" value="C_TYPE_LECTIN_2"/>
    <property type="match status" value="2"/>
</dbReference>
<sequence length="2873" mass="326111">MYFIYPVDSAHCRNGISRNISLNDRGCLPFDFFYSSSAHLEGYRKVLLINRGQDSPLGVTLADYQPCCDQTIQEWFFANISLREQSSCLPGWRRLNSNSCLQVHLTLPKTWDNAKLDCYNRGGHLVVLKDTKIAQKISEVLDEYLNEWETYYVGAHAVSDSQWITVRNEIFPFDKFQSLWGPYEPSGDGWCGNVINGEKWNDAWKGKGWRINDVNCFSRQGYICEKKTSISGASCEDGWFEVEKSCFKVFAGDVSVDWQTARQNCQEQSSDLAIVDTEIKRKAMDTRLDKKDQHLPNVDIQVFIGILRLGLWQWLGDGHISADSWHQGYPLRSPTQHCGFLEKRSQWKLLQSQCNFQRSYLCETEERNYIARRPTGKSLHADFIGTSAQVSNDEPLWWSVTLERKAFVYKMLVLNRPDCCLEQFPNLHVTLRNRKEFALANCDVYDWRTEYKRLMMCEPSIEATSVTISAHDVTSLTLCEVLVTATGYEVTAHGVRQELWYQIPSTAVENLLDDGRFPKSPDAVRILQNLDAGRNFHYNYGQRLATYLQVPENGNYTFYVACDDACQLWLHMPQVNNLVDENDEETGKKRLAELKSGYWTDYNQWNKYPSSQTSEEIWLSKCHFYFIETLMKQGFGKDCLSVGMKLPNGTYERPIQKAHLFWVRPGVTYVDFEMDFLPKVIRTGQEFSIQATYKHCCRGLLCPMCPIQLYFEFAGKTSLVDSSLKVDCQEKYFNTTLETVLQEGIYFLNISYRLEEEISHLTEINRQIGEVHIKALEINGCRFTSDLCSWINTDQGWKLAIESGILVHESNRPAVLESPWIITNSMSQKLGLCLTLSYFLPTNYGSISIILIAKANSSIWSLTGYQGSAWLNGKVSIMTDENFKVRIVAEGKQSSSQHRTAVDNITISTKTCERSPPHSSPEGSSCPQNRFSCAGGECLPWSLTCDFKRNCEDGTDEPSICGYSNCSLLDLGCAKPNYTHVTSQHACSGNRAKCDFQDGLCGLTEDSKVRWSIGSGSTPTKDTGPDYDHSTYGPAGRYIYLEASDYGAGDAAVLTSYAIGAGIATCVQFWYHMKGKDVGSLNVVILKNDSRIIVWSQTGQQGADWLFGQVGYKDVFNSFKIMIEGVRGNGVHGDIALDDLLILDGENCQTVYGNENPGCLFEQGHCNWKPRGTWLMSKFSPLRFFLRDWEGTSGGFTYDKGCSSLANGGAGCYGSLTSPHISARAGWKCLQFWYYISKGRPSSLQVTLISNDTQKTLLTSTKAGIWTFARLPIIPSSDSYQVSFLGWKSSKKMTIAIDDVVFQTDSCDIIPWKEESKDYGKNPFNAGYFWKLDGTDKDVRLQRTAAYRTEDGVTSLHLDGQAGYAEIPAINIRRSNFSISVRFNLQDIQSLQHILSDWSAPFQFRLYVSNSQVHVTLRRGGNVQDLLLMSSSGHIRKNEWMHLVFTWNRQDLKGKLYLDGQSFGESTSTYTGADIDLKLTTHTAYEIGLKKDTGEVLRGSLRDLSVLLRTLSPGDVLKLYINGGCLEFRQGFCGWVNSKKSTTPWKQTKTNEEARLAHVKPGVEKESSYQLNFTANHSGYVNITDLPDLVAFTVCFWMKSSDDTSAGTPFWYRVRYEKKGRYVTAIALIDYRGFYVYIGETKSKRTSVKANDGKWHHICLAWKSPDGILTFYFDQLQLQGRGFSAGKGEFVVGLTKDQAKLDSKAGEFIGIISHVNIFHTFLDNHVITWMSHGCGEDLMNTIVPWSQFTYGFIGDVNIQRPMTCRDNEGLHIIVLANRTSPSPQVSVFESPLYERSYDAHSICVLFRYIIHGPGIRFLRFYQQMDLANHTRRLIWAANESNNTEGIWKYARVTLPSITKYRVSFEADLGRYPGFVGVRGLQVQPGYCHPVPLRATQGCNGNMTNSSGFIFSPHFPGYYPPLTICRWTIKVAPGKNIKLRFLEFQLEDHPSCYSDYIEVYDGYETKTKKLLGRYCGLRFPDFLESSTNFMLIKFVSNDKVTRSGFKMHYTSEEGCPSSCECNIISSKRHDMVITVKKGRELKAIPENMPSNTAVISFQNNRISYLRTNQFSGLLMLTYLDLSQNRLFRIEKRAFEHAVSLRSLKLQGNFMRTLPGGIFHNASNLHTLDCSLNLIEEISSTTLASLAALTTLSFRENRINSIDMDAFKGARKLQYLYLQNNLLEELSDNTFLGLTRLKVLSLRYNKIKRLTSKTFAGLTSLEKLDLRNNSISLRDFSPGAFDELRSLKEIFLDEFILCCYAEKAAPGVGCISPKDEFSSCSDLMKNKAVQVCIWILGLTALLGNLFVILMRVIVKEDNKIHSFLLTNLAISDLLMGIYLLIIAVKDVQWQGEYFKHDINWRSGVTCALTGVLSMVSSEVSVLMLTLITTDRLICIVFPFKMRRMNRGNAYIIVAVIWIFGTLLSVIPMFGLDYFYDDKRYVGFYGKSAVCLPLQLSSDRQAGWEYAVGIFIALNFASFVYILTAYIVMFFSVRNVAKNIRSTHISRESQMARRMAFIILTDFLCWMPVIVIGMLSLIGKFHDPEKQAYVWIAVFVLPVNSSINPILYTFSTPSVKKKVTEQKDRLRSYFQRSSHHLSPIPSISSRPLEEIPECEEPETDLNLIETPSVFSDETSHSVGFVVAWSGKKKDVSLRLVKHFSKAKEESWKKETEVAKELNGDGEGHPNIIKYCWKARIIIFLILIYVIDLNHSLLCYDFTSSKTLAEFLNDNRVTLNLDLVLVVAIDLIYAIEYLERKGVIHNEITTSHVLIGRGLRMPPIAAILGGFGSAQLISRDFPESTKTEHERKDILGKNILQFGFLLNDLIKSCNEDEEVAQLREMIQLCFEQDPDVRPKALQLRGLLEELWCRNDIWDTNL</sequence>
<evidence type="ECO:0000256" key="4">
    <source>
        <dbReference type="ARBA" id="ARBA00022692"/>
    </source>
</evidence>
<dbReference type="EMBL" id="RCHS01003669">
    <property type="protein sequence ID" value="RMX40257.1"/>
    <property type="molecule type" value="Genomic_DNA"/>
</dbReference>
<dbReference type="InterPro" id="IPR001304">
    <property type="entry name" value="C-type_lectin-like"/>
</dbReference>
<dbReference type="FunFam" id="1.20.1070.10:FF:000393">
    <property type="entry name" value="Predicted protein"/>
    <property type="match status" value="1"/>
</dbReference>
<dbReference type="FunFam" id="2.60.120.290:FF:000005">
    <property type="entry name" value="Procollagen C-endopeptidase enhancer 1"/>
    <property type="match status" value="1"/>
</dbReference>
<dbReference type="InterPro" id="IPR032675">
    <property type="entry name" value="LRR_dom_sf"/>
</dbReference>
<dbReference type="Gene3D" id="1.20.1070.10">
    <property type="entry name" value="Rhodopsin 7-helix transmembrane proteins"/>
    <property type="match status" value="1"/>
</dbReference>
<feature type="transmembrane region" description="Helical" evidence="13">
    <location>
        <begin position="2463"/>
        <end position="2490"/>
    </location>
</feature>
<evidence type="ECO:0000259" key="20">
    <source>
        <dbReference type="PROSITE" id="PS51828"/>
    </source>
</evidence>
<dbReference type="CDD" id="cd15137">
    <property type="entry name" value="7tmA_Relaxin_R"/>
    <property type="match status" value="1"/>
</dbReference>
<dbReference type="InterPro" id="IPR000859">
    <property type="entry name" value="CUB_dom"/>
</dbReference>
<dbReference type="PROSITE" id="PS50060">
    <property type="entry name" value="MAM_2"/>
    <property type="match status" value="4"/>
</dbReference>
<dbReference type="STRING" id="46731.A0A3M6TFS5"/>
<gene>
    <name evidence="21" type="ORF">pdam_00019167</name>
</gene>
<dbReference type="Pfam" id="PF00059">
    <property type="entry name" value="Lectin_C"/>
    <property type="match status" value="2"/>
</dbReference>
<dbReference type="InterPro" id="IPR036055">
    <property type="entry name" value="LDL_receptor-like_sf"/>
</dbReference>
<evidence type="ECO:0000256" key="9">
    <source>
        <dbReference type="ARBA" id="ARBA00023157"/>
    </source>
</evidence>
<organism evidence="21 22">
    <name type="scientific">Pocillopora damicornis</name>
    <name type="common">Cauliflower coral</name>
    <name type="synonym">Millepora damicornis</name>
    <dbReference type="NCBI Taxonomy" id="46731"/>
    <lineage>
        <taxon>Eukaryota</taxon>
        <taxon>Metazoa</taxon>
        <taxon>Cnidaria</taxon>
        <taxon>Anthozoa</taxon>
        <taxon>Hexacorallia</taxon>
        <taxon>Scleractinia</taxon>
        <taxon>Astrocoeniina</taxon>
        <taxon>Pocilloporidae</taxon>
        <taxon>Pocillopora</taxon>
    </lineage>
</organism>
<evidence type="ECO:0000256" key="8">
    <source>
        <dbReference type="ARBA" id="ARBA00023136"/>
    </source>
</evidence>
<dbReference type="PROSITE" id="PS00740">
    <property type="entry name" value="MAM_1"/>
    <property type="match status" value="1"/>
</dbReference>
<keyword evidence="7" id="KW-0297">G-protein coupled receptor</keyword>
<feature type="domain" description="PA14" evidence="19">
    <location>
        <begin position="490"/>
        <end position="659"/>
    </location>
</feature>
<dbReference type="InterPro" id="IPR000998">
    <property type="entry name" value="MAM_dom"/>
</dbReference>
<feature type="domain" description="Protein kinase" evidence="15">
    <location>
        <begin position="2621"/>
        <end position="2873"/>
    </location>
</feature>
<dbReference type="InterPro" id="IPR003591">
    <property type="entry name" value="Leu-rich_rpt_typical-subtyp"/>
</dbReference>
<keyword evidence="22" id="KW-1185">Reference proteome</keyword>
<evidence type="ECO:0000256" key="11">
    <source>
        <dbReference type="ARBA" id="ARBA00023224"/>
    </source>
</evidence>
<dbReference type="PANTHER" id="PTHR24372">
    <property type="entry name" value="GLYCOPROTEIN HORMONE RECEPTOR"/>
    <property type="match status" value="1"/>
</dbReference>
<dbReference type="GO" id="GO:0005886">
    <property type="term" value="C:plasma membrane"/>
    <property type="evidence" value="ECO:0007669"/>
    <property type="project" value="UniProtKB-SubCell"/>
</dbReference>
<dbReference type="SUPFAM" id="SSF52058">
    <property type="entry name" value="L domain-like"/>
    <property type="match status" value="1"/>
</dbReference>
<feature type="disulfide bond" evidence="12">
    <location>
        <begin position="926"/>
        <end position="938"/>
    </location>
</feature>
<comment type="subcellular location">
    <subcellularLocation>
        <location evidence="1">Cell membrane</location>
        <topology evidence="1">Multi-pass membrane protein</topology>
    </subcellularLocation>
</comment>
<feature type="transmembrane region" description="Helical" evidence="13">
    <location>
        <begin position="2545"/>
        <end position="2565"/>
    </location>
</feature>
<feature type="transmembrane region" description="Helical" evidence="13">
    <location>
        <begin position="2511"/>
        <end position="2533"/>
    </location>
</feature>
<evidence type="ECO:0000256" key="1">
    <source>
        <dbReference type="ARBA" id="ARBA00004651"/>
    </source>
</evidence>
<feature type="domain" description="MAM" evidence="17">
    <location>
        <begin position="1745"/>
        <end position="1889"/>
    </location>
</feature>
<dbReference type="InterPro" id="IPR002172">
    <property type="entry name" value="LDrepeatLR_classA_rpt"/>
</dbReference>
<evidence type="ECO:0000259" key="16">
    <source>
        <dbReference type="PROSITE" id="PS50041"/>
    </source>
</evidence>
<evidence type="ECO:0000256" key="6">
    <source>
        <dbReference type="ARBA" id="ARBA00022989"/>
    </source>
</evidence>
<feature type="domain" description="MAM" evidence="17">
    <location>
        <begin position="1157"/>
        <end position="1309"/>
    </location>
</feature>
<dbReference type="PRINTS" id="PR00237">
    <property type="entry name" value="GPCRRHODOPSN"/>
</dbReference>
<feature type="domain" description="G-protein coupled receptors family 1 profile" evidence="18">
    <location>
        <begin position="2301"/>
        <end position="2565"/>
    </location>
</feature>
<evidence type="ECO:0000256" key="2">
    <source>
        <dbReference type="ARBA" id="ARBA00022475"/>
    </source>
</evidence>
<dbReference type="SUPFAM" id="SSF56112">
    <property type="entry name" value="Protein kinase-like (PK-like)"/>
    <property type="match status" value="1"/>
</dbReference>
<dbReference type="GO" id="GO:0008528">
    <property type="term" value="F:G protein-coupled peptide receptor activity"/>
    <property type="evidence" value="ECO:0007669"/>
    <property type="project" value="TreeGrafter"/>
</dbReference>
<keyword evidence="8 13" id="KW-0472">Membrane</keyword>
<dbReference type="InterPro" id="IPR008979">
    <property type="entry name" value="Galactose-bd-like_sf"/>
</dbReference>
<dbReference type="InterPro" id="IPR001759">
    <property type="entry name" value="PTX_dom"/>
</dbReference>
<evidence type="ECO:0000259" key="17">
    <source>
        <dbReference type="PROSITE" id="PS50060"/>
    </source>
</evidence>
<evidence type="ECO:0000256" key="5">
    <source>
        <dbReference type="ARBA" id="ARBA00022737"/>
    </source>
</evidence>
<evidence type="ECO:0000259" key="15">
    <source>
        <dbReference type="PROSITE" id="PS50011"/>
    </source>
</evidence>
<keyword evidence="5" id="KW-0677">Repeat</keyword>
<dbReference type="InterPro" id="IPR013320">
    <property type="entry name" value="ConA-like_dom_sf"/>
</dbReference>
<evidence type="ECO:0000313" key="22">
    <source>
        <dbReference type="Proteomes" id="UP000275408"/>
    </source>
</evidence>
<dbReference type="GO" id="GO:0009755">
    <property type="term" value="P:hormone-mediated signaling pathway"/>
    <property type="evidence" value="ECO:0007669"/>
    <property type="project" value="TreeGrafter"/>
</dbReference>
<dbReference type="SMART" id="SM00365">
    <property type="entry name" value="LRR_SD22"/>
    <property type="match status" value="5"/>
</dbReference>
<evidence type="ECO:0000256" key="7">
    <source>
        <dbReference type="ARBA" id="ARBA00023040"/>
    </source>
</evidence>
<dbReference type="GO" id="GO:0005524">
    <property type="term" value="F:ATP binding"/>
    <property type="evidence" value="ECO:0007669"/>
    <property type="project" value="InterPro"/>
</dbReference>
<keyword evidence="2" id="KW-1003">Cell membrane</keyword>
<dbReference type="Pfam" id="PF13855">
    <property type="entry name" value="LRR_8"/>
    <property type="match status" value="2"/>
</dbReference>
<keyword evidence="11" id="KW-0807">Transducer</keyword>
<dbReference type="Pfam" id="PF13385">
    <property type="entry name" value="Laminin_G_3"/>
    <property type="match status" value="1"/>
</dbReference>
<feature type="domain" description="MAM" evidence="17">
    <location>
        <begin position="792"/>
        <end position="914"/>
    </location>
</feature>
<dbReference type="PROSITE" id="PS50262">
    <property type="entry name" value="G_PROTEIN_RECEP_F1_2"/>
    <property type="match status" value="1"/>
</dbReference>
<evidence type="ECO:0000259" key="18">
    <source>
        <dbReference type="PROSITE" id="PS50262"/>
    </source>
</evidence>
<dbReference type="SMART" id="SM00042">
    <property type="entry name" value="CUB"/>
    <property type="match status" value="1"/>
</dbReference>
<feature type="domain" description="CUB" evidence="14">
    <location>
        <begin position="1898"/>
        <end position="2011"/>
    </location>
</feature>
<dbReference type="GO" id="GO:0007189">
    <property type="term" value="P:adenylate cyclase-activating G protein-coupled receptor signaling pathway"/>
    <property type="evidence" value="ECO:0007669"/>
    <property type="project" value="TreeGrafter"/>
</dbReference>
<dbReference type="Pfam" id="PF00057">
    <property type="entry name" value="Ldl_recept_a"/>
    <property type="match status" value="1"/>
</dbReference>
<feature type="domain" description="C-type lectin" evidence="16">
    <location>
        <begin position="242"/>
        <end position="363"/>
    </location>
</feature>
<evidence type="ECO:0000313" key="21">
    <source>
        <dbReference type="EMBL" id="RMX40257.1"/>
    </source>
</evidence>
<dbReference type="PROSITE" id="PS50068">
    <property type="entry name" value="LDLRA_2"/>
    <property type="match status" value="1"/>
</dbReference>
<dbReference type="InterPro" id="IPR001611">
    <property type="entry name" value="Leu-rich_rpt"/>
</dbReference>
<feature type="disulfide bond" evidence="12">
    <location>
        <begin position="933"/>
        <end position="951"/>
    </location>
</feature>
<feature type="transmembrane region" description="Helical" evidence="13">
    <location>
        <begin position="2407"/>
        <end position="2428"/>
    </location>
</feature>
<feature type="transmembrane region" description="Helical" evidence="13">
    <location>
        <begin position="2320"/>
        <end position="2342"/>
    </location>
</feature>
<dbReference type="SMART" id="SM00192">
    <property type="entry name" value="LDLa"/>
    <property type="match status" value="1"/>
</dbReference>
<dbReference type="SMART" id="SM00369">
    <property type="entry name" value="LRR_TYP"/>
    <property type="match status" value="6"/>
</dbReference>
<keyword evidence="10" id="KW-0675">Receptor</keyword>
<dbReference type="Gene3D" id="3.10.100.10">
    <property type="entry name" value="Mannose-Binding Protein A, subunit A"/>
    <property type="match status" value="2"/>
</dbReference>
<feature type="domain" description="MAM" evidence="17">
    <location>
        <begin position="992"/>
        <end position="1150"/>
    </location>
</feature>
<dbReference type="PROSITE" id="PS50011">
    <property type="entry name" value="PROTEIN_KINASE_DOM"/>
    <property type="match status" value="1"/>
</dbReference>
<evidence type="ECO:0000256" key="12">
    <source>
        <dbReference type="PROSITE-ProRule" id="PRU00124"/>
    </source>
</evidence>
<dbReference type="Pfam" id="PF00629">
    <property type="entry name" value="MAM"/>
    <property type="match status" value="4"/>
</dbReference>
<dbReference type="Pfam" id="PF00001">
    <property type="entry name" value="7tm_1"/>
    <property type="match status" value="1"/>
</dbReference>
<dbReference type="SMART" id="SM00159">
    <property type="entry name" value="PTX"/>
    <property type="match status" value="1"/>
</dbReference>
<feature type="domain" description="C-type lectin" evidence="16">
    <location>
        <begin position="96"/>
        <end position="225"/>
    </location>
</feature>
<dbReference type="Gene3D" id="2.60.120.200">
    <property type="match status" value="5"/>
</dbReference>
<dbReference type="InterPro" id="IPR023415">
    <property type="entry name" value="LDLR_class-A_CS"/>
</dbReference>
<feature type="domain" description="Pentraxin (PTX)" evidence="20">
    <location>
        <begin position="1563"/>
        <end position="1764"/>
    </location>
</feature>
<dbReference type="Gene3D" id="1.10.510.10">
    <property type="entry name" value="Transferase(Phosphotransferase) domain 1"/>
    <property type="match status" value="1"/>
</dbReference>
<dbReference type="CDD" id="cd00041">
    <property type="entry name" value="CUB"/>
    <property type="match status" value="1"/>
</dbReference>
<dbReference type="CDD" id="cd06263">
    <property type="entry name" value="MAM"/>
    <property type="match status" value="1"/>
</dbReference>
<evidence type="ECO:0000256" key="3">
    <source>
        <dbReference type="ARBA" id="ARBA00022614"/>
    </source>
</evidence>
<keyword evidence="4 13" id="KW-0812">Transmembrane</keyword>
<dbReference type="InterPro" id="IPR016186">
    <property type="entry name" value="C-type_lectin-like/link_sf"/>
</dbReference>
<keyword evidence="3" id="KW-0433">Leucine-rich repeat</keyword>
<dbReference type="InterPro" id="IPR011009">
    <property type="entry name" value="Kinase-like_dom_sf"/>
</dbReference>
<dbReference type="PROSITE" id="PS01209">
    <property type="entry name" value="LDLRA_1"/>
    <property type="match status" value="1"/>
</dbReference>
<dbReference type="SMART" id="SM00137">
    <property type="entry name" value="MAM"/>
    <property type="match status" value="2"/>
</dbReference>
<dbReference type="PROSITE" id="PS51828">
    <property type="entry name" value="PTX_2"/>
    <property type="match status" value="1"/>
</dbReference>